<keyword evidence="3" id="KW-0547">Nucleotide-binding</keyword>
<dbReference type="GO" id="GO:0005524">
    <property type="term" value="F:ATP binding"/>
    <property type="evidence" value="ECO:0007669"/>
    <property type="project" value="UniProtKB-KW"/>
</dbReference>
<evidence type="ECO:0000256" key="2">
    <source>
        <dbReference type="ARBA" id="ARBA00022679"/>
    </source>
</evidence>
<accession>A0A402AEW1</accession>
<dbReference type="PROSITE" id="PS00108">
    <property type="entry name" value="PROTEIN_KINASE_ST"/>
    <property type="match status" value="1"/>
</dbReference>
<dbReference type="PANTHER" id="PTHR43289:SF6">
    <property type="entry name" value="SERINE_THREONINE-PROTEIN KINASE NEKL-3"/>
    <property type="match status" value="1"/>
</dbReference>
<dbReference type="InterPro" id="IPR008271">
    <property type="entry name" value="Ser/Thr_kinase_AS"/>
</dbReference>
<dbReference type="Gene3D" id="3.30.200.20">
    <property type="entry name" value="Phosphorylase Kinase, domain 1"/>
    <property type="match status" value="1"/>
</dbReference>
<dbReference type="PANTHER" id="PTHR43289">
    <property type="entry name" value="MITOGEN-ACTIVATED PROTEIN KINASE KINASE KINASE 20-RELATED"/>
    <property type="match status" value="1"/>
</dbReference>
<evidence type="ECO:0000256" key="5">
    <source>
        <dbReference type="ARBA" id="ARBA00022840"/>
    </source>
</evidence>
<organism evidence="8 9">
    <name type="scientific">Dictyobacter kobayashii</name>
    <dbReference type="NCBI Taxonomy" id="2014872"/>
    <lineage>
        <taxon>Bacteria</taxon>
        <taxon>Bacillati</taxon>
        <taxon>Chloroflexota</taxon>
        <taxon>Ktedonobacteria</taxon>
        <taxon>Ktedonobacterales</taxon>
        <taxon>Dictyobacteraceae</taxon>
        <taxon>Dictyobacter</taxon>
    </lineage>
</organism>
<feature type="domain" description="Protein kinase" evidence="7">
    <location>
        <begin position="15"/>
        <end position="273"/>
    </location>
</feature>
<dbReference type="InterPro" id="IPR000719">
    <property type="entry name" value="Prot_kinase_dom"/>
</dbReference>
<keyword evidence="9" id="KW-1185">Reference proteome</keyword>
<keyword evidence="2" id="KW-0808">Transferase</keyword>
<dbReference type="GO" id="GO:0004674">
    <property type="term" value="F:protein serine/threonine kinase activity"/>
    <property type="evidence" value="ECO:0007669"/>
    <property type="project" value="UniProtKB-EC"/>
</dbReference>
<feature type="transmembrane region" description="Helical" evidence="6">
    <location>
        <begin position="366"/>
        <end position="391"/>
    </location>
</feature>
<proteinExistence type="predicted"/>
<dbReference type="AlphaFoldDB" id="A0A402AEW1"/>
<evidence type="ECO:0000256" key="6">
    <source>
        <dbReference type="SAM" id="Phobius"/>
    </source>
</evidence>
<keyword evidence="6" id="KW-0812">Transmembrane</keyword>
<evidence type="ECO:0000256" key="4">
    <source>
        <dbReference type="ARBA" id="ARBA00022777"/>
    </source>
</evidence>
<keyword evidence="4" id="KW-0418">Kinase</keyword>
<dbReference type="Proteomes" id="UP000287188">
    <property type="component" value="Unassembled WGS sequence"/>
</dbReference>
<gene>
    <name evidence="8" type="ORF">KDK_14570</name>
</gene>
<keyword evidence="6" id="KW-1133">Transmembrane helix</keyword>
<reference evidence="9" key="1">
    <citation type="submission" date="2018-12" db="EMBL/GenBank/DDBJ databases">
        <title>Tengunoibacter tsumagoiensis gen. nov., sp. nov., Dictyobacter kobayashii sp. nov., D. alpinus sp. nov., and D. joshuensis sp. nov. and description of Dictyobacteraceae fam. nov. within the order Ktedonobacterales isolated from Tengu-no-mugimeshi.</title>
        <authorList>
            <person name="Wang C.M."/>
            <person name="Zheng Y."/>
            <person name="Sakai Y."/>
            <person name="Toyoda A."/>
            <person name="Minakuchi Y."/>
            <person name="Abe K."/>
            <person name="Yokota A."/>
            <person name="Yabe S."/>
        </authorList>
    </citation>
    <scope>NUCLEOTIDE SEQUENCE [LARGE SCALE GENOMIC DNA]</scope>
    <source>
        <strain evidence="9">Uno11</strain>
    </source>
</reference>
<evidence type="ECO:0000313" key="9">
    <source>
        <dbReference type="Proteomes" id="UP000287188"/>
    </source>
</evidence>
<evidence type="ECO:0000313" key="8">
    <source>
        <dbReference type="EMBL" id="GCE17657.1"/>
    </source>
</evidence>
<dbReference type="RefSeq" id="WP_126549310.1">
    <property type="nucleotide sequence ID" value="NZ_BIFS01000001.1"/>
</dbReference>
<dbReference type="Gene3D" id="1.10.510.10">
    <property type="entry name" value="Transferase(Phosphotransferase) domain 1"/>
    <property type="match status" value="1"/>
</dbReference>
<comment type="caution">
    <text evidence="8">The sequence shown here is derived from an EMBL/GenBank/DDBJ whole genome shotgun (WGS) entry which is preliminary data.</text>
</comment>
<keyword evidence="5" id="KW-0067">ATP-binding</keyword>
<evidence type="ECO:0000256" key="1">
    <source>
        <dbReference type="ARBA" id="ARBA00012513"/>
    </source>
</evidence>
<name>A0A402AEW1_9CHLR</name>
<dbReference type="SUPFAM" id="SSF56112">
    <property type="entry name" value="Protein kinase-like (PK-like)"/>
    <property type="match status" value="1"/>
</dbReference>
<sequence>MKVNDDLIGTVLGSYTLEKIVGYSRLSAVYLARQSHPGRLVAVKIVQAQSPGRDDFFLRFRREVTSIARLEHPHILPLLDYEERDQLAYVVMPYIGAGNLEQVLKREGKLAPRQVLSYLLQIASALDYAHALHVVHGDLKPTNILLYPDGRLVLTDFALANLTECAADIDYTAELLTTSLYMSPEMVRGEPLTHCSDIYQLGTLLFQMLCGHVPFKGEGTYTLMRQHLQERLPSVAVLTPDLPQTLDRVLQKATAKNPAERYRSVGELAQAFAAAIAPLDKPQQSLPHHLQSQERPQSLSDLSKLEFITTSICPPSSALPESPPTPVKVVVDSGPLTADFGFSYIQDQILPLPSTISRKPHIFSFFLLRCLPLFVLIGIGTLAFLNVLGAFATSPSTSAEQARTVISQYYDDLNQHNYRLAYALCSTNFRRRISYARFVSSYQHLTHSDILFKQTAERSPSEVNVVMQLQTQEKASQGTLIQHYQWNGMVDRQSDGSWQIEQITISPDRALDSV</sequence>
<dbReference type="EC" id="2.7.11.1" evidence="1"/>
<dbReference type="InterPro" id="IPR011009">
    <property type="entry name" value="Kinase-like_dom_sf"/>
</dbReference>
<dbReference type="EMBL" id="BIFS01000001">
    <property type="protein sequence ID" value="GCE17657.1"/>
    <property type="molecule type" value="Genomic_DNA"/>
</dbReference>
<dbReference type="PROSITE" id="PS50011">
    <property type="entry name" value="PROTEIN_KINASE_DOM"/>
    <property type="match status" value="1"/>
</dbReference>
<dbReference type="SMART" id="SM00220">
    <property type="entry name" value="S_TKc"/>
    <property type="match status" value="1"/>
</dbReference>
<dbReference type="OrthoDB" id="143142at2"/>
<keyword evidence="6" id="KW-0472">Membrane</keyword>
<evidence type="ECO:0000259" key="7">
    <source>
        <dbReference type="PROSITE" id="PS50011"/>
    </source>
</evidence>
<evidence type="ECO:0000256" key="3">
    <source>
        <dbReference type="ARBA" id="ARBA00022741"/>
    </source>
</evidence>
<dbReference type="CDD" id="cd14014">
    <property type="entry name" value="STKc_PknB_like"/>
    <property type="match status" value="1"/>
</dbReference>
<dbReference type="Pfam" id="PF00069">
    <property type="entry name" value="Pkinase"/>
    <property type="match status" value="1"/>
</dbReference>
<protein>
    <recommendedName>
        <fullName evidence="1">non-specific serine/threonine protein kinase</fullName>
        <ecNumber evidence="1">2.7.11.1</ecNumber>
    </recommendedName>
</protein>